<dbReference type="Gene3D" id="3.40.50.300">
    <property type="entry name" value="P-loop containing nucleotide triphosphate hydrolases"/>
    <property type="match status" value="1"/>
</dbReference>
<keyword evidence="2" id="KW-0545">Nucleotide biosynthesis</keyword>
<dbReference type="Proteomes" id="UP000178121">
    <property type="component" value="Unassembled WGS sequence"/>
</dbReference>
<dbReference type="InterPro" id="IPR027417">
    <property type="entry name" value="P-loop_NTPase"/>
</dbReference>
<evidence type="ECO:0000313" key="7">
    <source>
        <dbReference type="EMBL" id="OHA21529.1"/>
    </source>
</evidence>
<dbReference type="GO" id="GO:0005524">
    <property type="term" value="F:ATP binding"/>
    <property type="evidence" value="ECO:0007669"/>
    <property type="project" value="UniProtKB-KW"/>
</dbReference>
<dbReference type="SUPFAM" id="SSF52540">
    <property type="entry name" value="P-loop containing nucleoside triphosphate hydrolases"/>
    <property type="match status" value="1"/>
</dbReference>
<dbReference type="PRINTS" id="PR00094">
    <property type="entry name" value="ADENYLTKNASE"/>
</dbReference>
<keyword evidence="4 5" id="KW-0418">Kinase</keyword>
<dbReference type="AlphaFoldDB" id="A0A1G2MED5"/>
<dbReference type="InterPro" id="IPR000850">
    <property type="entry name" value="Adenylat/UMP-CMP_kin"/>
</dbReference>
<sequence>MTPCTFIFAGPSGSGKGTQVDLLKAYLKHNTPEIPEFSSYTGDGFRALMNGDTLAAHLAKEIQNAGLLQPEFLAIYLWADNFIKNVTGKEHLFIDGSPRKPAEAIVLDSAMEFYKREPVHIIDVVVSDAETRRRLLLRARHDDTNEGIDRRLAWYKTEVVPAIEYLKKQPRYRFHRINGEQAPEQVHRDILKALVL</sequence>
<dbReference type="GO" id="GO:0004017">
    <property type="term" value="F:AMP kinase activity"/>
    <property type="evidence" value="ECO:0007669"/>
    <property type="project" value="UniProtKB-EC"/>
</dbReference>
<evidence type="ECO:0000256" key="4">
    <source>
        <dbReference type="ARBA" id="ARBA00022777"/>
    </source>
</evidence>
<comment type="subcellular location">
    <subcellularLocation>
        <location evidence="6">Cytoplasm</location>
    </subcellularLocation>
</comment>
<comment type="subunit">
    <text evidence="6">Monomer.</text>
</comment>
<evidence type="ECO:0000256" key="6">
    <source>
        <dbReference type="RuleBase" id="RU003331"/>
    </source>
</evidence>
<dbReference type="EMBL" id="MHRI01000007">
    <property type="protein sequence ID" value="OHA21529.1"/>
    <property type="molecule type" value="Genomic_DNA"/>
</dbReference>
<evidence type="ECO:0000256" key="1">
    <source>
        <dbReference type="ARBA" id="ARBA00022679"/>
    </source>
</evidence>
<organism evidence="7 8">
    <name type="scientific">Candidatus Taylorbacteria bacterium RIFCSPHIGHO2_01_FULL_51_15</name>
    <dbReference type="NCBI Taxonomy" id="1802304"/>
    <lineage>
        <taxon>Bacteria</taxon>
        <taxon>Candidatus Tayloriibacteriota</taxon>
    </lineage>
</organism>
<keyword evidence="1 5" id="KW-0808">Transferase</keyword>
<accession>A0A1G2MED5</accession>
<evidence type="ECO:0000256" key="5">
    <source>
        <dbReference type="RuleBase" id="RU003330"/>
    </source>
</evidence>
<dbReference type="EC" id="2.7.4.3" evidence="6"/>
<comment type="similarity">
    <text evidence="5">Belongs to the adenylate kinase family.</text>
</comment>
<evidence type="ECO:0000256" key="2">
    <source>
        <dbReference type="ARBA" id="ARBA00022727"/>
    </source>
</evidence>
<dbReference type="PANTHER" id="PTHR23359">
    <property type="entry name" value="NUCLEOTIDE KINASE"/>
    <property type="match status" value="1"/>
</dbReference>
<keyword evidence="6" id="KW-0067">ATP-binding</keyword>
<keyword evidence="3 6" id="KW-0547">Nucleotide-binding</keyword>
<comment type="catalytic activity">
    <reaction evidence="6">
        <text>AMP + ATP = 2 ADP</text>
        <dbReference type="Rhea" id="RHEA:12973"/>
        <dbReference type="ChEBI" id="CHEBI:30616"/>
        <dbReference type="ChEBI" id="CHEBI:456215"/>
        <dbReference type="ChEBI" id="CHEBI:456216"/>
        <dbReference type="EC" id="2.7.4.3"/>
    </reaction>
</comment>
<name>A0A1G2MED5_9BACT</name>
<reference evidence="7 8" key="1">
    <citation type="journal article" date="2016" name="Nat. Commun.">
        <title>Thousands of microbial genomes shed light on interconnected biogeochemical processes in an aquifer system.</title>
        <authorList>
            <person name="Anantharaman K."/>
            <person name="Brown C.T."/>
            <person name="Hug L.A."/>
            <person name="Sharon I."/>
            <person name="Castelle C.J."/>
            <person name="Probst A.J."/>
            <person name="Thomas B.C."/>
            <person name="Singh A."/>
            <person name="Wilkins M.J."/>
            <person name="Karaoz U."/>
            <person name="Brodie E.L."/>
            <person name="Williams K.H."/>
            <person name="Hubbard S.S."/>
            <person name="Banfield J.F."/>
        </authorList>
    </citation>
    <scope>NUCLEOTIDE SEQUENCE [LARGE SCALE GENOMIC DNA]</scope>
</reference>
<comment type="caution">
    <text evidence="7">The sequence shown here is derived from an EMBL/GenBank/DDBJ whole genome shotgun (WGS) entry which is preliminary data.</text>
</comment>
<proteinExistence type="inferred from homology"/>
<evidence type="ECO:0000313" key="8">
    <source>
        <dbReference type="Proteomes" id="UP000178121"/>
    </source>
</evidence>
<evidence type="ECO:0000256" key="3">
    <source>
        <dbReference type="ARBA" id="ARBA00022741"/>
    </source>
</evidence>
<dbReference type="Pfam" id="PF00406">
    <property type="entry name" value="ADK"/>
    <property type="match status" value="1"/>
</dbReference>
<protein>
    <recommendedName>
        <fullName evidence="6">Adenylate kinase</fullName>
        <ecNumber evidence="6">2.7.4.3</ecNumber>
    </recommendedName>
</protein>
<dbReference type="GO" id="GO:0005737">
    <property type="term" value="C:cytoplasm"/>
    <property type="evidence" value="ECO:0007669"/>
    <property type="project" value="UniProtKB-SubCell"/>
</dbReference>
<gene>
    <name evidence="7" type="ORF">A2849_03850</name>
</gene>